<dbReference type="InterPro" id="IPR011249">
    <property type="entry name" value="Metalloenz_LuxS/M16"/>
</dbReference>
<evidence type="ECO:0000256" key="1">
    <source>
        <dbReference type="ARBA" id="ARBA00007261"/>
    </source>
</evidence>
<dbReference type="InterPro" id="IPR007863">
    <property type="entry name" value="Peptidase_M16_C"/>
</dbReference>
<evidence type="ECO:0000256" key="2">
    <source>
        <dbReference type="SAM" id="Phobius"/>
    </source>
</evidence>
<feature type="domain" description="Peptidase M16 N-terminal" evidence="3">
    <location>
        <begin position="462"/>
        <end position="569"/>
    </location>
</feature>
<dbReference type="PANTHER" id="PTHR11851:SF49">
    <property type="entry name" value="MITOCHONDRIAL-PROCESSING PEPTIDASE SUBUNIT ALPHA"/>
    <property type="match status" value="1"/>
</dbReference>
<dbReference type="GO" id="GO:0008233">
    <property type="term" value="F:peptidase activity"/>
    <property type="evidence" value="ECO:0007669"/>
    <property type="project" value="UniProtKB-KW"/>
</dbReference>
<protein>
    <submittedName>
        <fullName evidence="5">Zinc protease</fullName>
    </submittedName>
</protein>
<name>A0A366HSX4_9BACT</name>
<evidence type="ECO:0000313" key="5">
    <source>
        <dbReference type="EMBL" id="RBP46596.1"/>
    </source>
</evidence>
<dbReference type="RefSeq" id="WP_113958098.1">
    <property type="nucleotide sequence ID" value="NZ_QNRR01000002.1"/>
</dbReference>
<keyword evidence="2" id="KW-0472">Membrane</keyword>
<feature type="domain" description="Peptidase M16 C-terminal" evidence="4">
    <location>
        <begin position="174"/>
        <end position="349"/>
    </location>
</feature>
<dbReference type="Pfam" id="PF00675">
    <property type="entry name" value="Peptidase_M16"/>
    <property type="match status" value="2"/>
</dbReference>
<evidence type="ECO:0000259" key="4">
    <source>
        <dbReference type="Pfam" id="PF05193"/>
    </source>
</evidence>
<dbReference type="Pfam" id="PF05193">
    <property type="entry name" value="Peptidase_M16_C"/>
    <property type="match status" value="2"/>
</dbReference>
<dbReference type="Gene3D" id="3.30.830.10">
    <property type="entry name" value="Metalloenzyme, LuxS/M16 peptidase-like"/>
    <property type="match status" value="4"/>
</dbReference>
<keyword evidence="2" id="KW-1133">Transmembrane helix</keyword>
<sequence length="840" mass="92998">MFTLPPNSAQLRTLANGLEVIILEDHSHPLAAVQLWVKAGSLHEEKWTGAGLAHLVEHMFFKGTERRTAPEIAQEIQARGGYVNAYTTFNRTVYWIDGVAEHVDGYLDILSDMARRSTFHADELIKEQEVIRREFAMDNDDPQSVVQHLLQATAFREHPLRHPIIGHLQIFNQVSRDDLLHFVHRHYVPNNCFLVIVGDVDTEKTLQQVEQHFGSWERRPYEPVMMPEEPTQVAPRRAEHEFNTDIVRLSMGWHIHGDTHPDKPALDVLGFVLGSGRSSRLNVELRERLGVAHWVGSGAWSALDRGVFALEAECDGDDLVKAEAAIGSVLQKFKDQGCTKDELDKAVNATLSGQLRMRSTTRGMASSLGHSWLAVGNLDYDRTFLQRVSDLTVSDVTNVANRYLTEATLSRVSLHPTGTLKKQSKNGNGVKREEAQRFVLSNGLTLLVGENPRLPLVSMRAQFLAGVPVETMANAGATQVAAQMLLKGTATRTDEQIGSLLEDRGGSVTANGDVHRFFAGAEVMKGDEALAMELLGDLLISPSFPEAHLKKIQKRQLAAIREEMEDPLTVALRCARRDIFATLPYERTAMGTLETVEKLSVDSCRSIWQQSVTGGNGIISVFGDVKADEMRALVERHFASLPEGARSTAGFAPMTQTASPLRRELTLDKEQGVLVLGFPTVGMKDANVPALNLIDEACSDMGSRLFNHIREKMGLAYYVGAQAFHALGAGAFYFYVGCDPKKLDLVEEELRKQIADLAAGGLESAEFQRAKTTWKSSWLRQQQGNGAMADALGWDELNGFGFRHHAKLPEILESVTEAQVKDVAARFFDPAKAFTVRVKP</sequence>
<reference evidence="5 6" key="1">
    <citation type="submission" date="2018-06" db="EMBL/GenBank/DDBJ databases">
        <title>Genomic Encyclopedia of Type Strains, Phase IV (KMG-IV): sequencing the most valuable type-strain genomes for metagenomic binning, comparative biology and taxonomic classification.</title>
        <authorList>
            <person name="Goeker M."/>
        </authorList>
    </citation>
    <scope>NUCLEOTIDE SEQUENCE [LARGE SCALE GENOMIC DNA]</scope>
    <source>
        <strain evidence="5 6">DSM 25532</strain>
    </source>
</reference>
<dbReference type="Proteomes" id="UP000253426">
    <property type="component" value="Unassembled WGS sequence"/>
</dbReference>
<dbReference type="InterPro" id="IPR050361">
    <property type="entry name" value="MPP/UQCRC_Complex"/>
</dbReference>
<dbReference type="PANTHER" id="PTHR11851">
    <property type="entry name" value="METALLOPROTEASE"/>
    <property type="match status" value="1"/>
</dbReference>
<dbReference type="InterPro" id="IPR011765">
    <property type="entry name" value="Pept_M16_N"/>
</dbReference>
<keyword evidence="2" id="KW-0812">Transmembrane</keyword>
<feature type="domain" description="Peptidase M16 C-terminal" evidence="4">
    <location>
        <begin position="599"/>
        <end position="772"/>
    </location>
</feature>
<comment type="caution">
    <text evidence="5">The sequence shown here is derived from an EMBL/GenBank/DDBJ whole genome shotgun (WGS) entry which is preliminary data.</text>
</comment>
<gene>
    <name evidence="5" type="ORF">DES53_102988</name>
</gene>
<organism evidence="5 6">
    <name type="scientific">Roseimicrobium gellanilyticum</name>
    <dbReference type="NCBI Taxonomy" id="748857"/>
    <lineage>
        <taxon>Bacteria</taxon>
        <taxon>Pseudomonadati</taxon>
        <taxon>Verrucomicrobiota</taxon>
        <taxon>Verrucomicrobiia</taxon>
        <taxon>Verrucomicrobiales</taxon>
        <taxon>Verrucomicrobiaceae</taxon>
        <taxon>Roseimicrobium</taxon>
    </lineage>
</organism>
<dbReference type="EMBL" id="QNRR01000002">
    <property type="protein sequence ID" value="RBP46596.1"/>
    <property type="molecule type" value="Genomic_DNA"/>
</dbReference>
<feature type="transmembrane region" description="Helical" evidence="2">
    <location>
        <begin position="715"/>
        <end position="736"/>
    </location>
</feature>
<keyword evidence="5" id="KW-0645">Protease</keyword>
<proteinExistence type="inferred from homology"/>
<keyword evidence="5" id="KW-0378">Hydrolase</keyword>
<dbReference type="GO" id="GO:0046872">
    <property type="term" value="F:metal ion binding"/>
    <property type="evidence" value="ECO:0007669"/>
    <property type="project" value="InterPro"/>
</dbReference>
<feature type="domain" description="Peptidase M16 N-terminal" evidence="3">
    <location>
        <begin position="20"/>
        <end position="166"/>
    </location>
</feature>
<dbReference type="GO" id="GO:0006508">
    <property type="term" value="P:proteolysis"/>
    <property type="evidence" value="ECO:0007669"/>
    <property type="project" value="UniProtKB-KW"/>
</dbReference>
<accession>A0A366HSX4</accession>
<evidence type="ECO:0000313" key="6">
    <source>
        <dbReference type="Proteomes" id="UP000253426"/>
    </source>
</evidence>
<dbReference type="AlphaFoldDB" id="A0A366HSX4"/>
<dbReference type="SUPFAM" id="SSF63411">
    <property type="entry name" value="LuxS/MPP-like metallohydrolase"/>
    <property type="match status" value="4"/>
</dbReference>
<evidence type="ECO:0000259" key="3">
    <source>
        <dbReference type="Pfam" id="PF00675"/>
    </source>
</evidence>
<keyword evidence="6" id="KW-1185">Reference proteome</keyword>
<comment type="similarity">
    <text evidence="1">Belongs to the peptidase M16 family.</text>
</comment>
<dbReference type="OrthoDB" id="9811314at2"/>